<evidence type="ECO:0000313" key="2">
    <source>
        <dbReference type="Proteomes" id="UP000805193"/>
    </source>
</evidence>
<reference evidence="1 2" key="1">
    <citation type="journal article" date="2020" name="Cell">
        <title>Large-Scale Comparative Analyses of Tick Genomes Elucidate Their Genetic Diversity and Vector Capacities.</title>
        <authorList>
            <consortium name="Tick Genome and Microbiome Consortium (TIGMIC)"/>
            <person name="Jia N."/>
            <person name="Wang J."/>
            <person name="Shi W."/>
            <person name="Du L."/>
            <person name="Sun Y."/>
            <person name="Zhan W."/>
            <person name="Jiang J.F."/>
            <person name="Wang Q."/>
            <person name="Zhang B."/>
            <person name="Ji P."/>
            <person name="Bell-Sakyi L."/>
            <person name="Cui X.M."/>
            <person name="Yuan T.T."/>
            <person name="Jiang B.G."/>
            <person name="Yang W.F."/>
            <person name="Lam T.T."/>
            <person name="Chang Q.C."/>
            <person name="Ding S.J."/>
            <person name="Wang X.J."/>
            <person name="Zhu J.G."/>
            <person name="Ruan X.D."/>
            <person name="Zhao L."/>
            <person name="Wei J.T."/>
            <person name="Ye R.Z."/>
            <person name="Que T.C."/>
            <person name="Du C.H."/>
            <person name="Zhou Y.H."/>
            <person name="Cheng J.X."/>
            <person name="Dai P.F."/>
            <person name="Guo W.B."/>
            <person name="Han X.H."/>
            <person name="Huang E.J."/>
            <person name="Li L.F."/>
            <person name="Wei W."/>
            <person name="Gao Y.C."/>
            <person name="Liu J.Z."/>
            <person name="Shao H.Z."/>
            <person name="Wang X."/>
            <person name="Wang C.C."/>
            <person name="Yang T.C."/>
            <person name="Huo Q.B."/>
            <person name="Li W."/>
            <person name="Chen H.Y."/>
            <person name="Chen S.E."/>
            <person name="Zhou L.G."/>
            <person name="Ni X.B."/>
            <person name="Tian J.H."/>
            <person name="Sheng Y."/>
            <person name="Liu T."/>
            <person name="Pan Y.S."/>
            <person name="Xia L.Y."/>
            <person name="Li J."/>
            <person name="Zhao F."/>
            <person name="Cao W.C."/>
        </authorList>
    </citation>
    <scope>NUCLEOTIDE SEQUENCE [LARGE SCALE GENOMIC DNA]</scope>
    <source>
        <strain evidence="1">Iper-2018</strain>
    </source>
</reference>
<name>A0AC60QSP9_IXOPE</name>
<dbReference type="Proteomes" id="UP000805193">
    <property type="component" value="Unassembled WGS sequence"/>
</dbReference>
<organism evidence="1 2">
    <name type="scientific">Ixodes persulcatus</name>
    <name type="common">Taiga tick</name>
    <dbReference type="NCBI Taxonomy" id="34615"/>
    <lineage>
        <taxon>Eukaryota</taxon>
        <taxon>Metazoa</taxon>
        <taxon>Ecdysozoa</taxon>
        <taxon>Arthropoda</taxon>
        <taxon>Chelicerata</taxon>
        <taxon>Arachnida</taxon>
        <taxon>Acari</taxon>
        <taxon>Parasitiformes</taxon>
        <taxon>Ixodida</taxon>
        <taxon>Ixodoidea</taxon>
        <taxon>Ixodidae</taxon>
        <taxon>Ixodinae</taxon>
        <taxon>Ixodes</taxon>
    </lineage>
</organism>
<protein>
    <submittedName>
        <fullName evidence="1">Uncharacterized protein</fullName>
    </submittedName>
</protein>
<accession>A0AC60QSP9</accession>
<gene>
    <name evidence="1" type="ORF">HPB47_015730</name>
</gene>
<dbReference type="EMBL" id="JABSTQ010004384">
    <property type="protein sequence ID" value="KAG0442361.1"/>
    <property type="molecule type" value="Genomic_DNA"/>
</dbReference>
<keyword evidence="2" id="KW-1185">Reference proteome</keyword>
<sequence>MPAIDGMGDGAQLEVASFRVAEFSEVLDWRPMLFQEPIIAQRACVLCGVVYKKAVRLPCVHTLCTKCHAQCVERGSACPVDQKPFCEDDVEQLDVSLKYLLNRTVACWNAPKGCSFIGTAVSLLDHYKECGFSVVPCCLCRSSVLQCDILEHFKTGCSIHEAKCAPTDNLVSNDLKDVSSACLEMKRAIGKISEDLMSLQTSLNQSSEDIKAEGARCKGQSEAEASKLAEQLNSLNTVCTTGFAEELRVFQATMTDYKEHVSKELRLLGCSKPRRVHWYIEGWADLKKKALEGGLQSLNSPTRAIYGYSVSQVFQLDLKDGNDRFGCFMRIHPGKQDLQLEWPFRKVYTVGVIHPKDQSNVISHMVNPGNCEDEHQQKQCFLRPKEKANVGYGTQSLATAEKVETGIGRGVKVGEEEWQIPCADILGPE</sequence>
<comment type="caution">
    <text evidence="1">The sequence shown here is derived from an EMBL/GenBank/DDBJ whole genome shotgun (WGS) entry which is preliminary data.</text>
</comment>
<proteinExistence type="predicted"/>
<evidence type="ECO:0000313" key="1">
    <source>
        <dbReference type="EMBL" id="KAG0442361.1"/>
    </source>
</evidence>